<name>A0A4U0X6M2_9PEZI</name>
<comment type="caution">
    <text evidence="2">The sequence shown here is derived from an EMBL/GenBank/DDBJ whole genome shotgun (WGS) entry which is preliminary data.</text>
</comment>
<organism evidence="2 3">
    <name type="scientific">Cryomyces minteri</name>
    <dbReference type="NCBI Taxonomy" id="331657"/>
    <lineage>
        <taxon>Eukaryota</taxon>
        <taxon>Fungi</taxon>
        <taxon>Dikarya</taxon>
        <taxon>Ascomycota</taxon>
        <taxon>Pezizomycotina</taxon>
        <taxon>Dothideomycetes</taxon>
        <taxon>Dothideomycetes incertae sedis</taxon>
        <taxon>Cryomyces</taxon>
    </lineage>
</organism>
<proteinExistence type="predicted"/>
<evidence type="ECO:0008006" key="4">
    <source>
        <dbReference type="Google" id="ProtNLM"/>
    </source>
</evidence>
<accession>A0A4U0X6M2</accession>
<feature type="signal peptide" evidence="1">
    <location>
        <begin position="1"/>
        <end position="29"/>
    </location>
</feature>
<reference evidence="2 3" key="1">
    <citation type="submission" date="2017-03" db="EMBL/GenBank/DDBJ databases">
        <title>Genomes of endolithic fungi from Antarctica.</title>
        <authorList>
            <person name="Coleine C."/>
            <person name="Masonjones S."/>
            <person name="Stajich J.E."/>
        </authorList>
    </citation>
    <scope>NUCLEOTIDE SEQUENCE [LARGE SCALE GENOMIC DNA]</scope>
    <source>
        <strain evidence="2 3">CCFEE 5187</strain>
    </source>
</reference>
<protein>
    <recommendedName>
        <fullName evidence="4">Secreted protein</fullName>
    </recommendedName>
</protein>
<sequence>MPLPNLRAISSANVLVILCSLTNPRLVSGHVVTSAPRPAYANGDVYDEDLYALQPHDWLGKRAVTDCDGVGKFVCPTGTCYTGVDG</sequence>
<evidence type="ECO:0000313" key="3">
    <source>
        <dbReference type="Proteomes" id="UP000308768"/>
    </source>
</evidence>
<evidence type="ECO:0000313" key="2">
    <source>
        <dbReference type="EMBL" id="TKA72100.1"/>
    </source>
</evidence>
<dbReference type="OrthoDB" id="3932162at2759"/>
<gene>
    <name evidence="2" type="ORF">B0A49_03786</name>
</gene>
<dbReference type="EMBL" id="NAJN01000521">
    <property type="protein sequence ID" value="TKA72100.1"/>
    <property type="molecule type" value="Genomic_DNA"/>
</dbReference>
<keyword evidence="3" id="KW-1185">Reference proteome</keyword>
<evidence type="ECO:0000256" key="1">
    <source>
        <dbReference type="SAM" id="SignalP"/>
    </source>
</evidence>
<feature type="chain" id="PRO_5020680900" description="Secreted protein" evidence="1">
    <location>
        <begin position="30"/>
        <end position="86"/>
    </location>
</feature>
<dbReference type="Proteomes" id="UP000308768">
    <property type="component" value="Unassembled WGS sequence"/>
</dbReference>
<dbReference type="AlphaFoldDB" id="A0A4U0X6M2"/>
<keyword evidence="1" id="KW-0732">Signal</keyword>